<name>A0A5N4D551_CAMDR</name>
<dbReference type="Proteomes" id="UP000299084">
    <property type="component" value="Unassembled WGS sequence"/>
</dbReference>
<accession>A0A5N4D551</accession>
<evidence type="ECO:0000313" key="1">
    <source>
        <dbReference type="EMBL" id="KAB1266205.1"/>
    </source>
</evidence>
<reference evidence="1 2" key="1">
    <citation type="journal article" date="2019" name="Mol. Ecol. Resour.">
        <title>Improving Illumina assemblies with Hi-C and long reads: an example with the North African dromedary.</title>
        <authorList>
            <person name="Elbers J.P."/>
            <person name="Rogers M.F."/>
            <person name="Perelman P.L."/>
            <person name="Proskuryakova A.A."/>
            <person name="Serdyukova N.A."/>
            <person name="Johnson W.E."/>
            <person name="Horin P."/>
            <person name="Corander J."/>
            <person name="Murphy D."/>
            <person name="Burger P.A."/>
        </authorList>
    </citation>
    <scope>NUCLEOTIDE SEQUENCE [LARGE SCALE GENOMIC DNA]</scope>
    <source>
        <strain evidence="1">Drom800</strain>
        <tissue evidence="1">Blood</tissue>
    </source>
</reference>
<dbReference type="AlphaFoldDB" id="A0A5N4D551"/>
<gene>
    <name evidence="1" type="ORF">Cadr_000018790</name>
</gene>
<evidence type="ECO:0000313" key="2">
    <source>
        <dbReference type="Proteomes" id="UP000299084"/>
    </source>
</evidence>
<keyword evidence="2" id="KW-1185">Reference proteome</keyword>
<protein>
    <submittedName>
        <fullName evidence="1">Uncharacterized protein</fullName>
    </submittedName>
</protein>
<proteinExistence type="predicted"/>
<organism evidence="1 2">
    <name type="scientific">Camelus dromedarius</name>
    <name type="common">Dromedary</name>
    <name type="synonym">Arabian camel</name>
    <dbReference type="NCBI Taxonomy" id="9838"/>
    <lineage>
        <taxon>Eukaryota</taxon>
        <taxon>Metazoa</taxon>
        <taxon>Chordata</taxon>
        <taxon>Craniata</taxon>
        <taxon>Vertebrata</taxon>
        <taxon>Euteleostomi</taxon>
        <taxon>Mammalia</taxon>
        <taxon>Eutheria</taxon>
        <taxon>Laurasiatheria</taxon>
        <taxon>Artiodactyla</taxon>
        <taxon>Tylopoda</taxon>
        <taxon>Camelidae</taxon>
        <taxon>Camelus</taxon>
    </lineage>
</organism>
<dbReference type="EMBL" id="JWIN03000016">
    <property type="protein sequence ID" value="KAB1266205.1"/>
    <property type="molecule type" value="Genomic_DNA"/>
</dbReference>
<comment type="caution">
    <text evidence="1">The sequence shown here is derived from an EMBL/GenBank/DDBJ whole genome shotgun (WGS) entry which is preliminary data.</text>
</comment>
<sequence length="80" mass="9365">MLKSKVRPEDFFQRMRPLWLRDMYRPLSATRKKFGQKLHDGDLLTRRDFQAPTDDAADVVLTSEPDEPDEESETVWGTPV</sequence>